<accession>A0A2U8VN46</accession>
<evidence type="ECO:0000313" key="2">
    <source>
        <dbReference type="Proteomes" id="UP000246058"/>
    </source>
</evidence>
<dbReference type="AlphaFoldDB" id="A0A2U8VN46"/>
<organism evidence="1 2">
    <name type="scientific">Methylobacterium radiodurans</name>
    <dbReference type="NCBI Taxonomy" id="2202828"/>
    <lineage>
        <taxon>Bacteria</taxon>
        <taxon>Pseudomonadati</taxon>
        <taxon>Pseudomonadota</taxon>
        <taxon>Alphaproteobacteria</taxon>
        <taxon>Hyphomicrobiales</taxon>
        <taxon>Methylobacteriaceae</taxon>
        <taxon>Methylobacterium</taxon>
    </lineage>
</organism>
<keyword evidence="2" id="KW-1185">Reference proteome</keyword>
<gene>
    <name evidence="1" type="ORF">DK427_04210</name>
</gene>
<proteinExistence type="predicted"/>
<sequence length="323" mass="35593">MKIVFGGQLDRVFANEFAISMGLEPDDNVDLELVEERRAADARYFELAGTLAALSDEIVPLPYVRYAPDPVRDEGTLGTPVRVTDPEAFMQRLRAIFHFDQVTEEALDVARVCVLGRLAAASNDVLNAIDTKEAWIGHYHALRHLHNDDGRAETYLAGLLMQALWAWETAAVLVLAECDRFILADLGAILVKNRWPRPFAIPDLRYMGPPHDEKICGPLVNLRPADLPTVEAFRQEPSVRAYATSVFDAIRNAEAGHVGITLEKAYRSVGPGVPDGRADITLVAASVNMFSNAGTVTPGGQPDPDDWSNRRFPARKLRAIVLV</sequence>
<dbReference type="Proteomes" id="UP000246058">
    <property type="component" value="Chromosome"/>
</dbReference>
<dbReference type="KEGG" id="meti:DK427_04210"/>
<dbReference type="EMBL" id="CP029551">
    <property type="protein sequence ID" value="AWN35044.1"/>
    <property type="molecule type" value="Genomic_DNA"/>
</dbReference>
<protein>
    <submittedName>
        <fullName evidence="1">Uncharacterized protein</fullName>
    </submittedName>
</protein>
<evidence type="ECO:0000313" key="1">
    <source>
        <dbReference type="EMBL" id="AWN35044.1"/>
    </source>
</evidence>
<name>A0A2U8VN46_9HYPH</name>
<reference evidence="1 2" key="1">
    <citation type="submission" date="2018-05" db="EMBL/GenBank/DDBJ databases">
        <title>Complete Genome Sequence of Methylobacterium sp. 17Sr1-43.</title>
        <authorList>
            <person name="Srinivasan S."/>
        </authorList>
    </citation>
    <scope>NUCLEOTIDE SEQUENCE [LARGE SCALE GENOMIC DNA]</scope>
    <source>
        <strain evidence="1 2">17Sr1-43</strain>
    </source>
</reference>